<evidence type="ECO:0000313" key="2">
    <source>
        <dbReference type="EMBL" id="MUP42177.1"/>
    </source>
</evidence>
<proteinExistence type="predicted"/>
<accession>A0A7K1LN17</accession>
<gene>
    <name evidence="2" type="ORF">FLP08_06300</name>
</gene>
<dbReference type="Gene3D" id="3.60.21.10">
    <property type="match status" value="1"/>
</dbReference>
<dbReference type="EMBL" id="VJVW01000002">
    <property type="protein sequence ID" value="MUP42177.1"/>
    <property type="molecule type" value="Genomic_DNA"/>
</dbReference>
<dbReference type="Proteomes" id="UP000460416">
    <property type="component" value="Unassembled WGS sequence"/>
</dbReference>
<dbReference type="InterPro" id="IPR051693">
    <property type="entry name" value="UPF0046_metallophosphoest"/>
</dbReference>
<evidence type="ECO:0000259" key="1">
    <source>
        <dbReference type="Pfam" id="PF00149"/>
    </source>
</evidence>
<name>A0A7K1LN17_9FLAO</name>
<dbReference type="OrthoDB" id="332939at2"/>
<keyword evidence="3" id="KW-1185">Reference proteome</keyword>
<feature type="domain" description="Calcineurin-like phosphoesterase" evidence="1">
    <location>
        <begin position="11"/>
        <end position="172"/>
    </location>
</feature>
<dbReference type="PANTHER" id="PTHR12905:SF0">
    <property type="entry name" value="CALCINEURIN-LIKE PHOSPHOESTERASE DOMAIN-CONTAINING PROTEIN"/>
    <property type="match status" value="1"/>
</dbReference>
<dbReference type="GO" id="GO:0016787">
    <property type="term" value="F:hydrolase activity"/>
    <property type="evidence" value="ECO:0007669"/>
    <property type="project" value="InterPro"/>
</dbReference>
<dbReference type="InterPro" id="IPR004843">
    <property type="entry name" value="Calcineurin-like_PHP"/>
</dbReference>
<protein>
    <submittedName>
        <fullName evidence="2">Metallophosphoesterase</fullName>
    </submittedName>
</protein>
<dbReference type="PANTHER" id="PTHR12905">
    <property type="entry name" value="METALLOPHOSPHOESTERASE"/>
    <property type="match status" value="1"/>
</dbReference>
<comment type="caution">
    <text evidence="2">The sequence shown here is derived from an EMBL/GenBank/DDBJ whole genome shotgun (WGS) entry which is preliminary data.</text>
</comment>
<dbReference type="CDD" id="cd07379">
    <property type="entry name" value="MPP_239FB"/>
    <property type="match status" value="1"/>
</dbReference>
<dbReference type="AlphaFoldDB" id="A0A7K1LN17"/>
<dbReference type="InterPro" id="IPR029052">
    <property type="entry name" value="Metallo-depent_PP-like"/>
</dbReference>
<dbReference type="SUPFAM" id="SSF56300">
    <property type="entry name" value="Metallo-dependent phosphatases"/>
    <property type="match status" value="1"/>
</dbReference>
<dbReference type="Pfam" id="PF00149">
    <property type="entry name" value="Metallophos"/>
    <property type="match status" value="1"/>
</dbReference>
<dbReference type="RefSeq" id="WP_156275123.1">
    <property type="nucleotide sequence ID" value="NZ_BAABGI010000001.1"/>
</dbReference>
<sequence length="208" mass="23555">MRLIGIADTHNKHHQIPIPDGDILIHAGDCTDGGTRNETKNFLEWFSRQPHQYKLLVPGNHDFFFEKPEYLKNIPSNIHLLIDNGVEIEGIKFWGSPVTPGLSNWAFNRERGEQIRKHWELIPQDTDILITHTPAFGILDEISRGINLGCEELAQILKVVQPSHHLFGHIHHGSGSVLRSGIRYSNLSVLDERLQAVHSPAVIDTHTQ</sequence>
<evidence type="ECO:0000313" key="3">
    <source>
        <dbReference type="Proteomes" id="UP000460416"/>
    </source>
</evidence>
<reference evidence="2 3" key="1">
    <citation type="submission" date="2019-07" db="EMBL/GenBank/DDBJ databases">
        <title>Gramella aestuarii sp. nov., isolated from a tidal flat, and emended description of Gramella echinicola.</title>
        <authorList>
            <person name="Liu L."/>
        </authorList>
    </citation>
    <scope>NUCLEOTIDE SEQUENCE [LARGE SCALE GENOMIC DNA]</scope>
    <source>
        <strain evidence="2 3">BS12</strain>
    </source>
</reference>
<organism evidence="2 3">
    <name type="scientific">Christiangramia aestuarii</name>
    <dbReference type="NCBI Taxonomy" id="1028746"/>
    <lineage>
        <taxon>Bacteria</taxon>
        <taxon>Pseudomonadati</taxon>
        <taxon>Bacteroidota</taxon>
        <taxon>Flavobacteriia</taxon>
        <taxon>Flavobacteriales</taxon>
        <taxon>Flavobacteriaceae</taxon>
        <taxon>Christiangramia</taxon>
    </lineage>
</organism>